<sequence>MAGAVEMLLSLLSVEEKFEIAVMPKDKLFDLHFGLGLAIRNAFRLNEPGSKLLASCGTSHPDDASWVIISALWRALPTWEP</sequence>
<dbReference type="STRING" id="1091494.MEALZ_1051"/>
<feature type="domain" description="DUF6794" evidence="1">
    <location>
        <begin position="4"/>
        <end position="76"/>
    </location>
</feature>
<dbReference type="Proteomes" id="UP000008315">
    <property type="component" value="Chromosome"/>
</dbReference>
<evidence type="ECO:0000313" key="3">
    <source>
        <dbReference type="Proteomes" id="UP000008315"/>
    </source>
</evidence>
<dbReference type="HOGENOM" id="CLU_175566_0_0_6"/>
<protein>
    <recommendedName>
        <fullName evidence="1">DUF6794 domain-containing protein</fullName>
    </recommendedName>
</protein>
<dbReference type="EMBL" id="FO082060">
    <property type="protein sequence ID" value="CCE22745.1"/>
    <property type="molecule type" value="Genomic_DNA"/>
</dbReference>
<organism evidence="2 3">
    <name type="scientific">Methylotuvimicrobium alcaliphilum (strain DSM 19304 / NCIMB 14124 / VKM B-2133 / 20Z)</name>
    <name type="common">Methylomicrobium alcaliphilum</name>
    <dbReference type="NCBI Taxonomy" id="1091494"/>
    <lineage>
        <taxon>Bacteria</taxon>
        <taxon>Pseudomonadati</taxon>
        <taxon>Pseudomonadota</taxon>
        <taxon>Gammaproteobacteria</taxon>
        <taxon>Methylococcales</taxon>
        <taxon>Methylococcaceae</taxon>
        <taxon>Methylotuvimicrobium</taxon>
    </lineage>
</organism>
<keyword evidence="3" id="KW-1185">Reference proteome</keyword>
<evidence type="ECO:0000259" key="1">
    <source>
        <dbReference type="Pfam" id="PF20594"/>
    </source>
</evidence>
<gene>
    <name evidence="2" type="ordered locus">MEALZ_1051</name>
</gene>
<dbReference type="AlphaFoldDB" id="G4ST35"/>
<dbReference type="PATRIC" id="fig|271065.3.peg.1077"/>
<name>G4ST35_META2</name>
<evidence type="ECO:0000313" key="2">
    <source>
        <dbReference type="EMBL" id="CCE22745.1"/>
    </source>
</evidence>
<dbReference type="InterPro" id="IPR046744">
    <property type="entry name" value="DUF6794"/>
</dbReference>
<accession>G4ST35</accession>
<reference evidence="3" key="1">
    <citation type="journal article" date="2012" name="J. Bacteriol.">
        <title>Genome sequence of the haloalkaliphilic methanotrophic bacterium Methylomicrobium alcaliphilum 20Z.</title>
        <authorList>
            <person name="Vuilleumier S."/>
            <person name="Khmelenina V.N."/>
            <person name="Bringel F."/>
            <person name="Reshetnikov A.S."/>
            <person name="Lajus A."/>
            <person name="Mangenot S."/>
            <person name="Rouy Z."/>
            <person name="Op den Camp H.J."/>
            <person name="Jetten M.S."/>
            <person name="Dispirito A.A."/>
            <person name="Dunfield P."/>
            <person name="Klotz M.G."/>
            <person name="Semrau J.D."/>
            <person name="Stein L.Y."/>
            <person name="Barbe V."/>
            <person name="Medigue C."/>
            <person name="Trotsenko Y.A."/>
            <person name="Kalyuzhnaya M.G."/>
        </authorList>
    </citation>
    <scope>NUCLEOTIDE SEQUENCE [LARGE SCALE GENOMIC DNA]</scope>
    <source>
        <strain evidence="3">DSM 19304 / NCIMB 14124 / VKM B-2133 / 20Z</strain>
    </source>
</reference>
<dbReference type="Pfam" id="PF20594">
    <property type="entry name" value="DUF6794"/>
    <property type="match status" value="1"/>
</dbReference>
<proteinExistence type="predicted"/>
<dbReference type="KEGG" id="mah:MEALZ_1051"/>